<evidence type="ECO:0000256" key="2">
    <source>
        <dbReference type="ARBA" id="ARBA00023128"/>
    </source>
</evidence>
<gene>
    <name evidence="7" type="ORF">Cantr_10156</name>
</gene>
<feature type="region of interest" description="Disordered" evidence="5">
    <location>
        <begin position="84"/>
        <end position="118"/>
    </location>
</feature>
<accession>A0A367YF99</accession>
<dbReference type="Pfam" id="PF08213">
    <property type="entry name" value="COX24_C"/>
    <property type="match status" value="1"/>
</dbReference>
<dbReference type="Proteomes" id="UP000253472">
    <property type="component" value="Unassembled WGS sequence"/>
</dbReference>
<keyword evidence="2" id="KW-0496">Mitochondrion</keyword>
<dbReference type="SMART" id="SM01155">
    <property type="entry name" value="DUF1713"/>
    <property type="match status" value="1"/>
</dbReference>
<protein>
    <recommendedName>
        <fullName evidence="4">Small ribosomal subunit protein mS38</fullName>
    </recommendedName>
</protein>
<dbReference type="InterPro" id="IPR013177">
    <property type="entry name" value="Ribosomal_mS38_C"/>
</dbReference>
<dbReference type="STRING" id="5486.A0A367YF99"/>
<comment type="similarity">
    <text evidence="3">Belongs to the mitochondrion-specific ribosomal protein mS38 family.</text>
</comment>
<evidence type="ECO:0000313" key="7">
    <source>
        <dbReference type="EMBL" id="RCK63682.1"/>
    </source>
</evidence>
<reference evidence="7 8" key="1">
    <citation type="submission" date="2018-06" db="EMBL/GenBank/DDBJ databases">
        <title>Whole genome sequencing of Candida tropicalis (genome annotated by CSBL at Korea University).</title>
        <authorList>
            <person name="Ahn J."/>
        </authorList>
    </citation>
    <scope>NUCLEOTIDE SEQUENCE [LARGE SCALE GENOMIC DNA]</scope>
    <source>
        <strain evidence="7 8">ATCC 20962</strain>
    </source>
</reference>
<comment type="caution">
    <text evidence="7">The sequence shown here is derived from an EMBL/GenBank/DDBJ whole genome shotgun (WGS) entry which is preliminary data.</text>
</comment>
<dbReference type="EMBL" id="QLNQ01000024">
    <property type="protein sequence ID" value="RCK63682.1"/>
    <property type="molecule type" value="Genomic_DNA"/>
</dbReference>
<evidence type="ECO:0000256" key="3">
    <source>
        <dbReference type="ARBA" id="ARBA00035647"/>
    </source>
</evidence>
<organism evidence="7 8">
    <name type="scientific">Candida viswanathii</name>
    <dbReference type="NCBI Taxonomy" id="5486"/>
    <lineage>
        <taxon>Eukaryota</taxon>
        <taxon>Fungi</taxon>
        <taxon>Dikarya</taxon>
        <taxon>Ascomycota</taxon>
        <taxon>Saccharomycotina</taxon>
        <taxon>Pichiomycetes</taxon>
        <taxon>Debaryomycetaceae</taxon>
        <taxon>Candida/Lodderomyces clade</taxon>
        <taxon>Candida</taxon>
    </lineage>
</organism>
<comment type="subcellular location">
    <subcellularLocation>
        <location evidence="1">Mitochondrion</location>
    </subcellularLocation>
</comment>
<dbReference type="GO" id="GO:0005739">
    <property type="term" value="C:mitochondrion"/>
    <property type="evidence" value="ECO:0007669"/>
    <property type="project" value="UniProtKB-SubCell"/>
</dbReference>
<proteinExistence type="inferred from homology"/>
<feature type="domain" description="Ribosomal protein mS38 C-terminal" evidence="6">
    <location>
        <begin position="85"/>
        <end position="118"/>
    </location>
</feature>
<evidence type="ECO:0000256" key="1">
    <source>
        <dbReference type="ARBA" id="ARBA00004173"/>
    </source>
</evidence>
<dbReference type="AlphaFoldDB" id="A0A367YF99"/>
<evidence type="ECO:0000256" key="4">
    <source>
        <dbReference type="ARBA" id="ARBA00035682"/>
    </source>
</evidence>
<dbReference type="PANTHER" id="PTHR32035">
    <property type="entry name" value="AURORA KINASE A-INTERACTING PROTEIN"/>
    <property type="match status" value="1"/>
</dbReference>
<feature type="compositionally biased region" description="Basic residues" evidence="5">
    <location>
        <begin position="88"/>
        <end position="118"/>
    </location>
</feature>
<dbReference type="OrthoDB" id="4026539at2759"/>
<evidence type="ECO:0000259" key="6">
    <source>
        <dbReference type="SMART" id="SM01155"/>
    </source>
</evidence>
<sequence length="118" mass="13534">MFRSLVRFAPRIGVRTPVFSRFASSYTPSSFSTASPLTATTLRAHASPIMQELYANRLGGNEPFGLIREYNLDIVPGDEDSNTVHALSVKRKRRKKMNKHKYKKRRKAQRALRKRLGK</sequence>
<keyword evidence="8" id="KW-1185">Reference proteome</keyword>
<evidence type="ECO:0000313" key="8">
    <source>
        <dbReference type="Proteomes" id="UP000253472"/>
    </source>
</evidence>
<dbReference type="PANTHER" id="PTHR32035:SF3">
    <property type="entry name" value="SMALL RIBOSOMAL SUBUNIT PROTEIN MS38"/>
    <property type="match status" value="1"/>
</dbReference>
<evidence type="ECO:0000256" key="5">
    <source>
        <dbReference type="SAM" id="MobiDB-lite"/>
    </source>
</evidence>
<name>A0A367YF99_9ASCO</name>